<dbReference type="InterPro" id="IPR006073">
    <property type="entry name" value="GTP-bd"/>
</dbReference>
<accession>A0A8H8NXT6</accession>
<proteinExistence type="predicted"/>
<dbReference type="EMBL" id="CP059663">
    <property type="protein sequence ID" value="QRW20640.1"/>
    <property type="molecule type" value="Genomic_DNA"/>
</dbReference>
<dbReference type="GeneID" id="67027908"/>
<dbReference type="InterPro" id="IPR027417">
    <property type="entry name" value="P-loop_NTPase"/>
</dbReference>
<evidence type="ECO:0000256" key="1">
    <source>
        <dbReference type="SAM" id="Coils"/>
    </source>
</evidence>
<dbReference type="KEGG" id="rsx:RhiXN_05629"/>
<feature type="region of interest" description="Disordered" evidence="2">
    <location>
        <begin position="249"/>
        <end position="269"/>
    </location>
</feature>
<reference evidence="4" key="1">
    <citation type="submission" date="2020-05" db="EMBL/GenBank/DDBJ databases">
        <title>Evolutionary and genomic comparisons of hybrid uninucleate and nonhybrid Rhizoctonia fungi.</title>
        <authorList>
            <person name="Li C."/>
            <person name="Chen X."/>
        </authorList>
    </citation>
    <scope>NUCLEOTIDE SEQUENCE</scope>
    <source>
        <strain evidence="4">AG-1 IA</strain>
    </source>
</reference>
<evidence type="ECO:0000313" key="4">
    <source>
        <dbReference type="EMBL" id="QRW20640.1"/>
    </source>
</evidence>
<protein>
    <submittedName>
        <fullName evidence="4">50S ribosome-binding GTPase</fullName>
    </submittedName>
</protein>
<organism evidence="4 5">
    <name type="scientific">Rhizoctonia solani</name>
    <dbReference type="NCBI Taxonomy" id="456999"/>
    <lineage>
        <taxon>Eukaryota</taxon>
        <taxon>Fungi</taxon>
        <taxon>Dikarya</taxon>
        <taxon>Basidiomycota</taxon>
        <taxon>Agaricomycotina</taxon>
        <taxon>Agaricomycetes</taxon>
        <taxon>Cantharellales</taxon>
        <taxon>Ceratobasidiaceae</taxon>
        <taxon>Rhizoctonia</taxon>
    </lineage>
</organism>
<dbReference type="Pfam" id="PF01926">
    <property type="entry name" value="MMR_HSR1"/>
    <property type="match status" value="1"/>
</dbReference>
<dbReference type="Gene3D" id="3.40.50.300">
    <property type="entry name" value="P-loop containing nucleotide triphosphate hydrolases"/>
    <property type="match status" value="1"/>
</dbReference>
<feature type="coiled-coil region" evidence="1">
    <location>
        <begin position="212"/>
        <end position="243"/>
    </location>
</feature>
<evidence type="ECO:0000256" key="2">
    <source>
        <dbReference type="SAM" id="MobiDB-lite"/>
    </source>
</evidence>
<dbReference type="AlphaFoldDB" id="A0A8H8NXT6"/>
<keyword evidence="1" id="KW-0175">Coiled coil</keyword>
<name>A0A8H8NXT6_9AGAM</name>
<feature type="domain" description="G" evidence="3">
    <location>
        <begin position="10"/>
        <end position="65"/>
    </location>
</feature>
<evidence type="ECO:0000313" key="5">
    <source>
        <dbReference type="Proteomes" id="UP000650533"/>
    </source>
</evidence>
<gene>
    <name evidence="4" type="ORF">RhiXN_05629</name>
</gene>
<dbReference type="Proteomes" id="UP000650533">
    <property type="component" value="Chromosome 6"/>
</dbReference>
<evidence type="ECO:0000259" key="3">
    <source>
        <dbReference type="Pfam" id="PF01926"/>
    </source>
</evidence>
<sequence>MNTDAPKLIAFGATGTGKTTFINDASGENLEVGDDLESCTHEVAPTQVFRIDGQDVVLIDTPGFDDTELSDTEILKRITAFLTSSYKRLQADGHNLPSPHYRRSSGRYFSSYIPDSPWIMWSRNFDQRLDCHQYVVGPTDCKGDSNEKQLRDNSKFFQPAIGAGARMVRRPYKDTRSALDIIRMLLEKSPVTMKVQRQIVDEGEGFYSTEAAKVLGEELAKMEQKYIKEMEEVKEELRQAKEQITPKPYRSFKISSPSPSQSLLDFPGRSSHLGRVLKKSACGGKAESPMRREYGAMQRKGSKRWNLNLKSYKAAPTERVEKNSGDWKE</sequence>
<feature type="compositionally biased region" description="Low complexity" evidence="2">
    <location>
        <begin position="255"/>
        <end position="264"/>
    </location>
</feature>
<dbReference type="SUPFAM" id="SSF52540">
    <property type="entry name" value="P-loop containing nucleoside triphosphate hydrolases"/>
    <property type="match status" value="1"/>
</dbReference>
<dbReference type="GO" id="GO:0005525">
    <property type="term" value="F:GTP binding"/>
    <property type="evidence" value="ECO:0007669"/>
    <property type="project" value="InterPro"/>
</dbReference>
<dbReference type="RefSeq" id="XP_043180877.1">
    <property type="nucleotide sequence ID" value="XM_043325445.1"/>
</dbReference>
<dbReference type="CDD" id="cd00882">
    <property type="entry name" value="Ras_like_GTPase"/>
    <property type="match status" value="1"/>
</dbReference>